<dbReference type="AlphaFoldDB" id="A0A1R2CJ66"/>
<evidence type="ECO:0000256" key="3">
    <source>
        <dbReference type="ARBA" id="ARBA00022490"/>
    </source>
</evidence>
<keyword evidence="9" id="KW-1185">Reference proteome</keyword>
<sequence>MNSFNHVAHVSATVRPPSGLAHKRHFEPVSHSIFNDIKKRKLEHGAQKLQPSFLSDSSFGSFLNSTEDTMQNWSTPQKTSGSLFMSTSVSSDSKNCPVEQRHKFKARPIPKTLYKPDFIPKTNERMPTVPQEFQLSTQSPFKHRQQSAKSETFRARPMPNFSRPWLPQNCFTPSKNHPPDINYECQFFDNSSGNYSINTPPSQKRTHTPTSTSRTHERTLTPSSIYTTGFNYNKTNEFCPNPNKFIKDFEPTIPMDIEFHTAKRAQEREIYEERRREQERLREAMSKIEAEEKARIEAQEMKMIRKQLEFKARPMPNFRSKTSVYQSSQYENPEDMMDIE</sequence>
<feature type="region of interest" description="Disordered" evidence="6">
    <location>
        <begin position="194"/>
        <end position="218"/>
    </location>
</feature>
<keyword evidence="3" id="KW-0963">Cytoplasm</keyword>
<evidence type="ECO:0000313" key="8">
    <source>
        <dbReference type="EMBL" id="OMJ89047.1"/>
    </source>
</evidence>
<keyword evidence="4" id="KW-0206">Cytoskeleton</keyword>
<comment type="caution">
    <text evidence="8">The sequence shown here is derived from an EMBL/GenBank/DDBJ whole genome shotgun (WGS) entry which is preliminary data.</text>
</comment>
<evidence type="ECO:0000259" key="7">
    <source>
        <dbReference type="Pfam" id="PF06886"/>
    </source>
</evidence>
<organism evidence="8 9">
    <name type="scientific">Stentor coeruleus</name>
    <dbReference type="NCBI Taxonomy" id="5963"/>
    <lineage>
        <taxon>Eukaryota</taxon>
        <taxon>Sar</taxon>
        <taxon>Alveolata</taxon>
        <taxon>Ciliophora</taxon>
        <taxon>Postciliodesmatophora</taxon>
        <taxon>Heterotrichea</taxon>
        <taxon>Heterotrichida</taxon>
        <taxon>Stentoridae</taxon>
        <taxon>Stentor</taxon>
    </lineage>
</organism>
<feature type="coiled-coil region" evidence="5">
    <location>
        <begin position="271"/>
        <end position="301"/>
    </location>
</feature>
<keyword evidence="5" id="KW-0175">Coiled coil</keyword>
<reference evidence="8 9" key="1">
    <citation type="submission" date="2016-11" db="EMBL/GenBank/DDBJ databases">
        <title>The macronuclear genome of Stentor coeruleus: a giant cell with tiny introns.</title>
        <authorList>
            <person name="Slabodnick M."/>
            <person name="Ruby J.G."/>
            <person name="Reiff S.B."/>
            <person name="Swart E.C."/>
            <person name="Gosai S."/>
            <person name="Prabakaran S."/>
            <person name="Witkowska E."/>
            <person name="Larue G.E."/>
            <person name="Fisher S."/>
            <person name="Freeman R.M."/>
            <person name="Gunawardena J."/>
            <person name="Chu W."/>
            <person name="Stover N.A."/>
            <person name="Gregory B.D."/>
            <person name="Nowacki M."/>
            <person name="Derisi J."/>
            <person name="Roy S.W."/>
            <person name="Marshall W.F."/>
            <person name="Sood P."/>
        </authorList>
    </citation>
    <scope>NUCLEOTIDE SEQUENCE [LARGE SCALE GENOMIC DNA]</scope>
    <source>
        <strain evidence="8">WM001</strain>
    </source>
</reference>
<dbReference type="Pfam" id="PF06886">
    <property type="entry name" value="TPX2"/>
    <property type="match status" value="1"/>
</dbReference>
<evidence type="ECO:0000313" key="9">
    <source>
        <dbReference type="Proteomes" id="UP000187209"/>
    </source>
</evidence>
<accession>A0A1R2CJ66</accession>
<feature type="domain" description="TPX2 C-terminal" evidence="7">
    <location>
        <begin position="257"/>
        <end position="322"/>
    </location>
</feature>
<dbReference type="InterPro" id="IPR027329">
    <property type="entry name" value="TPX2_C"/>
</dbReference>
<evidence type="ECO:0000256" key="6">
    <source>
        <dbReference type="SAM" id="MobiDB-lite"/>
    </source>
</evidence>
<comment type="similarity">
    <text evidence="2">Belongs to the TPX2 family.</text>
</comment>
<name>A0A1R2CJ66_9CILI</name>
<comment type="subcellular location">
    <subcellularLocation>
        <location evidence="1">Cytoplasm</location>
        <location evidence="1">Cytoskeleton</location>
    </subcellularLocation>
</comment>
<evidence type="ECO:0000256" key="4">
    <source>
        <dbReference type="ARBA" id="ARBA00023212"/>
    </source>
</evidence>
<feature type="region of interest" description="Disordered" evidence="6">
    <location>
        <begin position="319"/>
        <end position="340"/>
    </location>
</feature>
<feature type="compositionally biased region" description="Polar residues" evidence="6">
    <location>
        <begin position="194"/>
        <end position="203"/>
    </location>
</feature>
<feature type="compositionally biased region" description="Polar residues" evidence="6">
    <location>
        <begin position="319"/>
        <end position="331"/>
    </location>
</feature>
<gene>
    <name evidence="8" type="ORF">SteCoe_8870</name>
</gene>
<proteinExistence type="inferred from homology"/>
<evidence type="ECO:0000256" key="5">
    <source>
        <dbReference type="SAM" id="Coils"/>
    </source>
</evidence>
<dbReference type="Proteomes" id="UP000187209">
    <property type="component" value="Unassembled WGS sequence"/>
</dbReference>
<evidence type="ECO:0000256" key="1">
    <source>
        <dbReference type="ARBA" id="ARBA00004245"/>
    </source>
</evidence>
<dbReference type="GO" id="GO:0005856">
    <property type="term" value="C:cytoskeleton"/>
    <property type="evidence" value="ECO:0007669"/>
    <property type="project" value="UniProtKB-SubCell"/>
</dbReference>
<protein>
    <recommendedName>
        <fullName evidence="7">TPX2 C-terminal domain-containing protein</fullName>
    </recommendedName>
</protein>
<dbReference type="EMBL" id="MPUH01000135">
    <property type="protein sequence ID" value="OMJ89047.1"/>
    <property type="molecule type" value="Genomic_DNA"/>
</dbReference>
<evidence type="ECO:0000256" key="2">
    <source>
        <dbReference type="ARBA" id="ARBA00005885"/>
    </source>
</evidence>